<sequence>MIKAKMDKVFWIAAFLTPLLPIVSYVIYKYGLWGIDIATKTRAERLGQFGDFFGGVLNPLLSALAFFALLYTISGQREELHEARKSRRSDSIATLIRQTDASLNQILFKDYSGHTIQGFCDKVSRDRLPPSKNGIGVVWPENLSVPTISNQVFNRINLGLELMAKLVQRYRKEIGEQEAKEYAEYCVITYETCFDTLKAIGPAYQYENINAMFWPDNHSPTSKKDANA</sequence>
<evidence type="ECO:0000256" key="1">
    <source>
        <dbReference type="SAM" id="Phobius"/>
    </source>
</evidence>
<protein>
    <submittedName>
        <fullName evidence="2">Uncharacterized protein</fullName>
    </submittedName>
</protein>
<feature type="transmembrane region" description="Helical" evidence="1">
    <location>
        <begin position="9"/>
        <end position="28"/>
    </location>
</feature>
<keyword evidence="1" id="KW-0812">Transmembrane</keyword>
<keyword evidence="1" id="KW-0472">Membrane</keyword>
<proteinExistence type="predicted"/>
<reference evidence="2 3" key="1">
    <citation type="journal article" date="2016" name="Nat. Commun.">
        <title>Thousands of microbial genomes shed light on interconnected biogeochemical processes in an aquifer system.</title>
        <authorList>
            <person name="Anantharaman K."/>
            <person name="Brown C.T."/>
            <person name="Hug L.A."/>
            <person name="Sharon I."/>
            <person name="Castelle C.J."/>
            <person name="Probst A.J."/>
            <person name="Thomas B.C."/>
            <person name="Singh A."/>
            <person name="Wilkins M.J."/>
            <person name="Karaoz U."/>
            <person name="Brodie E.L."/>
            <person name="Williams K.H."/>
            <person name="Hubbard S.S."/>
            <person name="Banfield J.F."/>
        </authorList>
    </citation>
    <scope>NUCLEOTIDE SEQUENCE [LARGE SCALE GENOMIC DNA]</scope>
</reference>
<keyword evidence="1" id="KW-1133">Transmembrane helix</keyword>
<comment type="caution">
    <text evidence="2">The sequence shown here is derived from an EMBL/GenBank/DDBJ whole genome shotgun (WGS) entry which is preliminary data.</text>
</comment>
<organism evidence="2 3">
    <name type="scientific">Candidatus Lambdaproteobacteria bacterium RIFOXYD2_FULL_50_16</name>
    <dbReference type="NCBI Taxonomy" id="1817772"/>
    <lineage>
        <taxon>Bacteria</taxon>
        <taxon>Pseudomonadati</taxon>
        <taxon>Pseudomonadota</taxon>
        <taxon>Candidatus Lambdaproteobacteria</taxon>
    </lineage>
</organism>
<feature type="transmembrane region" description="Helical" evidence="1">
    <location>
        <begin position="52"/>
        <end position="73"/>
    </location>
</feature>
<name>A0A1F6G9U6_9PROT</name>
<evidence type="ECO:0000313" key="3">
    <source>
        <dbReference type="Proteomes" id="UP000178449"/>
    </source>
</evidence>
<evidence type="ECO:0000313" key="2">
    <source>
        <dbReference type="EMBL" id="OGG94871.1"/>
    </source>
</evidence>
<gene>
    <name evidence="2" type="ORF">A2527_05045</name>
</gene>
<dbReference type="Proteomes" id="UP000178449">
    <property type="component" value="Unassembled WGS sequence"/>
</dbReference>
<dbReference type="AlphaFoldDB" id="A0A1F6G9U6"/>
<accession>A0A1F6G9U6</accession>
<dbReference type="EMBL" id="MFNE01000032">
    <property type="protein sequence ID" value="OGG94871.1"/>
    <property type="molecule type" value="Genomic_DNA"/>
</dbReference>